<evidence type="ECO:0000313" key="8">
    <source>
        <dbReference type="EMBL" id="SQB63633.1"/>
    </source>
</evidence>
<dbReference type="OMA" id="CVDEFKE"/>
<keyword evidence="1 4" id="KW-0547">Nucleotide-binding</keyword>
<dbReference type="PROSITE" id="PS00674">
    <property type="entry name" value="AAA"/>
    <property type="match status" value="1"/>
</dbReference>
<keyword evidence="2 4" id="KW-0067">ATP-binding</keyword>
<dbReference type="InterPro" id="IPR003960">
    <property type="entry name" value="ATPase_AAA_CS"/>
</dbReference>
<proteinExistence type="inferred from homology"/>
<keyword evidence="8" id="KW-0647">Proteasome</keyword>
<dbReference type="AlphaFoldDB" id="A0A2X2YL42"/>
<dbReference type="GO" id="GO:0019941">
    <property type="term" value="P:modification-dependent protein catabolic process"/>
    <property type="evidence" value="ECO:0007669"/>
    <property type="project" value="InterPro"/>
</dbReference>
<dbReference type="Gene3D" id="1.10.8.60">
    <property type="match status" value="1"/>
</dbReference>
<feature type="domain" description="AAA+ ATPase" evidence="7">
    <location>
        <begin position="223"/>
        <end position="370"/>
    </location>
</feature>
<dbReference type="Pfam" id="PF17758">
    <property type="entry name" value="Prot_ATP_ID_OB_N"/>
    <property type="match status" value="1"/>
</dbReference>
<evidence type="ECO:0000259" key="7">
    <source>
        <dbReference type="SMART" id="SM00382"/>
    </source>
</evidence>
<reference evidence="8 9" key="1">
    <citation type="submission" date="2018-06" db="EMBL/GenBank/DDBJ databases">
        <authorList>
            <consortium name="Pathogen Informatics"/>
            <person name="Doyle S."/>
        </authorList>
    </citation>
    <scope>NUCLEOTIDE SEQUENCE [LARGE SCALE GENOMIC DNA]</scope>
    <source>
        <strain evidence="8 9">NCTC11820</strain>
    </source>
</reference>
<dbReference type="GO" id="GO:0016887">
    <property type="term" value="F:ATP hydrolysis activity"/>
    <property type="evidence" value="ECO:0007669"/>
    <property type="project" value="InterPro"/>
</dbReference>
<dbReference type="RefSeq" id="WP_013188697.1">
    <property type="nucleotide sequence ID" value="NZ_CP068112.1"/>
</dbReference>
<dbReference type="GO" id="GO:0000502">
    <property type="term" value="C:proteasome complex"/>
    <property type="evidence" value="ECO:0007669"/>
    <property type="project" value="UniProtKB-KW"/>
</dbReference>
<dbReference type="InterPro" id="IPR027417">
    <property type="entry name" value="P-loop_NTPase"/>
</dbReference>
<dbReference type="InterPro" id="IPR012340">
    <property type="entry name" value="NA-bd_OB-fold"/>
</dbReference>
<dbReference type="InterPro" id="IPR041626">
    <property type="entry name" value="Prot_ATP_ID_OB_N"/>
</dbReference>
<dbReference type="SMART" id="SM00382">
    <property type="entry name" value="AAA"/>
    <property type="match status" value="1"/>
</dbReference>
<evidence type="ECO:0000256" key="6">
    <source>
        <dbReference type="SAM" id="MobiDB-lite"/>
    </source>
</evidence>
<dbReference type="GO" id="GO:0010498">
    <property type="term" value="P:proteasomal protein catabolic process"/>
    <property type="evidence" value="ECO:0007669"/>
    <property type="project" value="InterPro"/>
</dbReference>
<keyword evidence="3 5" id="KW-0175">Coiled coil</keyword>
<dbReference type="InterPro" id="IPR050168">
    <property type="entry name" value="AAA_ATPase_domain"/>
</dbReference>
<dbReference type="EMBL" id="UASJ01000001">
    <property type="protein sequence ID" value="SQB63633.1"/>
    <property type="molecule type" value="Genomic_DNA"/>
</dbReference>
<sequence>MSSSHASSNPGGQTSEPQRLENQNTLLASALTQAQSELKNLRKEIQRLQEPPLTHGTVVKLVDSAQRLVDVSVMGRRFRVTLGNTITWGRLQLGDTILLNDKMVGIGRETAADTGVSAVILEHVDEDRILVTVNNDSVRLLRLSDQLRGTRIRPGDTLLVDLQSGFAQEYLARPEIEGLELDDDPGVNWNQIGGLESVLTLIRETIELPMTHPELYESYQLRPPKGILLYGPPGVGKTMIAKAIATSLSEMLGKKAHFLNIKGPELLDKYVGETERRVRAVFSRARDKSANGVPVIVFFDEMEALFRTRGTGVSSDVETTVVPQLLAEIDGVEELRNVVIIGASNREDLIDPAIVRPGRLDMHIRIPRPNKEACAEILGKYLRENLPYASGAQPAALRDEVIDRVFTRDDTTAILRVTRRSGKEETWYLSDLVSGAMLASIVEKAKARAVQQALRGEPGIRLEHLVAAIRDETAAHQDLPGVSDPEEWARIVGRSKRLDPIVDITPIQQD</sequence>
<dbReference type="GO" id="GO:0005524">
    <property type="term" value="F:ATP binding"/>
    <property type="evidence" value="ECO:0007669"/>
    <property type="project" value="UniProtKB-KW"/>
</dbReference>
<feature type="coiled-coil region" evidence="5">
    <location>
        <begin position="24"/>
        <end position="51"/>
    </location>
</feature>
<evidence type="ECO:0000256" key="1">
    <source>
        <dbReference type="ARBA" id="ARBA00022741"/>
    </source>
</evidence>
<evidence type="ECO:0000256" key="2">
    <source>
        <dbReference type="ARBA" id="ARBA00022840"/>
    </source>
</evidence>
<dbReference type="InterPro" id="IPR001270">
    <property type="entry name" value="ClpA/B"/>
</dbReference>
<dbReference type="Pfam" id="PF16450">
    <property type="entry name" value="Prot_ATP_ID_OB_C"/>
    <property type="match status" value="1"/>
</dbReference>
<protein>
    <submittedName>
        <fullName evidence="8">Mycobacterial proteasome ATPase</fullName>
    </submittedName>
</protein>
<dbReference type="InterPro" id="IPR003593">
    <property type="entry name" value="AAA+_ATPase"/>
</dbReference>
<evidence type="ECO:0000256" key="5">
    <source>
        <dbReference type="SAM" id="Coils"/>
    </source>
</evidence>
<dbReference type="FunFam" id="3.40.50.300:FF:001025">
    <property type="entry name" value="ATPase family, AAA domain-containing 2B"/>
    <property type="match status" value="1"/>
</dbReference>
<dbReference type="Gene3D" id="3.40.50.300">
    <property type="entry name" value="P-loop containing nucleotide triphosphate hydrolases"/>
    <property type="match status" value="1"/>
</dbReference>
<organism evidence="8 9">
    <name type="scientific">Mobiluncus curtisii</name>
    <dbReference type="NCBI Taxonomy" id="2051"/>
    <lineage>
        <taxon>Bacteria</taxon>
        <taxon>Bacillati</taxon>
        <taxon>Actinomycetota</taxon>
        <taxon>Actinomycetes</taxon>
        <taxon>Actinomycetales</taxon>
        <taxon>Actinomycetaceae</taxon>
        <taxon>Mobiluncus</taxon>
    </lineage>
</organism>
<dbReference type="PANTHER" id="PTHR23077">
    <property type="entry name" value="AAA-FAMILY ATPASE"/>
    <property type="match status" value="1"/>
</dbReference>
<comment type="similarity">
    <text evidence="4">Belongs to the AAA ATPase family.</text>
</comment>
<dbReference type="Pfam" id="PF00004">
    <property type="entry name" value="AAA"/>
    <property type="match status" value="1"/>
</dbReference>
<evidence type="ECO:0000256" key="4">
    <source>
        <dbReference type="RuleBase" id="RU003651"/>
    </source>
</evidence>
<dbReference type="GeneID" id="55564437"/>
<dbReference type="NCBIfam" id="TIGR03689">
    <property type="entry name" value="pup_AAA"/>
    <property type="match status" value="1"/>
</dbReference>
<gene>
    <name evidence="8" type="primary">mpa</name>
    <name evidence="8" type="ORF">NCTC11820_00415</name>
</gene>
<dbReference type="PANTHER" id="PTHR23077:SF144">
    <property type="entry name" value="PROTEASOME-ASSOCIATED ATPASE"/>
    <property type="match status" value="1"/>
</dbReference>
<evidence type="ECO:0000313" key="9">
    <source>
        <dbReference type="Proteomes" id="UP000250245"/>
    </source>
</evidence>
<dbReference type="InterPro" id="IPR022482">
    <property type="entry name" value="Proteasome_ATPase"/>
</dbReference>
<dbReference type="InterPro" id="IPR032501">
    <property type="entry name" value="Prot_ATP_ID_OB_2nd"/>
</dbReference>
<dbReference type="InterPro" id="IPR003959">
    <property type="entry name" value="ATPase_AAA_core"/>
</dbReference>
<name>A0A2X2YL42_9ACTO</name>
<dbReference type="Proteomes" id="UP000250245">
    <property type="component" value="Unassembled WGS sequence"/>
</dbReference>
<dbReference type="Gene3D" id="2.40.50.140">
    <property type="entry name" value="Nucleic acid-binding proteins"/>
    <property type="match status" value="2"/>
</dbReference>
<accession>A0A2X2YL42</accession>
<dbReference type="SUPFAM" id="SSF52540">
    <property type="entry name" value="P-loop containing nucleoside triphosphate hydrolases"/>
    <property type="match status" value="1"/>
</dbReference>
<feature type="region of interest" description="Disordered" evidence="6">
    <location>
        <begin position="1"/>
        <end position="22"/>
    </location>
</feature>
<evidence type="ECO:0000256" key="3">
    <source>
        <dbReference type="ARBA" id="ARBA00023054"/>
    </source>
</evidence>
<dbReference type="PRINTS" id="PR00300">
    <property type="entry name" value="CLPPROTEASEA"/>
</dbReference>